<accession>A0ABS4BQT1</accession>
<gene>
    <name evidence="2" type="ORF">J8H85_03825</name>
</gene>
<name>A0ABS4BQT1_9FLAO</name>
<dbReference type="Proteomes" id="UP000670776">
    <property type="component" value="Unassembled WGS sequence"/>
</dbReference>
<dbReference type="Pfam" id="PF13591">
    <property type="entry name" value="MerR_2"/>
    <property type="match status" value="1"/>
</dbReference>
<dbReference type="Gene3D" id="1.10.1660.10">
    <property type="match status" value="1"/>
</dbReference>
<proteinExistence type="predicted"/>
<evidence type="ECO:0000313" key="2">
    <source>
        <dbReference type="EMBL" id="MBP0902946.1"/>
    </source>
</evidence>
<feature type="coiled-coil region" evidence="1">
    <location>
        <begin position="71"/>
        <end position="98"/>
    </location>
</feature>
<reference evidence="2 3" key="1">
    <citation type="submission" date="2021-04" db="EMBL/GenBank/DDBJ databases">
        <title>Mariniflexile gromovii gen. nov., sp. nov., a gliding bacterium isolated from the sea urchin Strongylocentrotus intermedius.</title>
        <authorList>
            <person name="Ko S."/>
            <person name="Le V."/>
            <person name="Ahn C.-Y."/>
            <person name="Oh H.-M."/>
        </authorList>
    </citation>
    <scope>NUCLEOTIDE SEQUENCE [LARGE SCALE GENOMIC DNA]</scope>
    <source>
        <strain evidence="2 3">KCTC 12570</strain>
    </source>
</reference>
<keyword evidence="3" id="KW-1185">Reference proteome</keyword>
<keyword evidence="1" id="KW-0175">Coiled coil</keyword>
<evidence type="ECO:0000256" key="1">
    <source>
        <dbReference type="SAM" id="Coils"/>
    </source>
</evidence>
<organism evidence="2 3">
    <name type="scientific">Mariniflexile gromovii</name>
    <dbReference type="NCBI Taxonomy" id="362523"/>
    <lineage>
        <taxon>Bacteria</taxon>
        <taxon>Pseudomonadati</taxon>
        <taxon>Bacteroidota</taxon>
        <taxon>Flavobacteriia</taxon>
        <taxon>Flavobacteriales</taxon>
        <taxon>Flavobacteriaceae</taxon>
        <taxon>Mariniflexile</taxon>
    </lineage>
</organism>
<protein>
    <submittedName>
        <fullName evidence="2">Chaperone modulator CbpM</fullName>
    </submittedName>
</protein>
<evidence type="ECO:0000313" key="3">
    <source>
        <dbReference type="Proteomes" id="UP000670776"/>
    </source>
</evidence>
<dbReference type="EMBL" id="JAGJCB010000003">
    <property type="protein sequence ID" value="MBP0902946.1"/>
    <property type="molecule type" value="Genomic_DNA"/>
</dbReference>
<dbReference type="RefSeq" id="WP_209652846.1">
    <property type="nucleotide sequence ID" value="NZ_JAGJCB010000003.1"/>
</dbReference>
<sequence>METQNLISVQLICNQYNVPISFINTLQEFQLVELIDEDNNLYIHTKHMNKVEKMIRLHYDLDINIEGVDVIYNLLKKVESLKQEINVLNNRLRLYEDL</sequence>
<comment type="caution">
    <text evidence="2">The sequence shown here is derived from an EMBL/GenBank/DDBJ whole genome shotgun (WGS) entry which is preliminary data.</text>
</comment>